<feature type="domain" description="Ion transport" evidence="7">
    <location>
        <begin position="74"/>
        <end position="149"/>
    </location>
</feature>
<dbReference type="InterPro" id="IPR005821">
    <property type="entry name" value="Ion_trans_dom"/>
</dbReference>
<dbReference type="PANTHER" id="PTHR10582:SF30">
    <property type="entry name" value="ION TRANSPORT DOMAIN-CONTAINING PROTEIN"/>
    <property type="match status" value="1"/>
</dbReference>
<dbReference type="GO" id="GO:0005262">
    <property type="term" value="F:calcium channel activity"/>
    <property type="evidence" value="ECO:0007669"/>
    <property type="project" value="TreeGrafter"/>
</dbReference>
<organism evidence="8 9">
    <name type="scientific">Onchocerca volvulus</name>
    <dbReference type="NCBI Taxonomy" id="6282"/>
    <lineage>
        <taxon>Eukaryota</taxon>
        <taxon>Metazoa</taxon>
        <taxon>Ecdysozoa</taxon>
        <taxon>Nematoda</taxon>
        <taxon>Chromadorea</taxon>
        <taxon>Rhabditida</taxon>
        <taxon>Spirurina</taxon>
        <taxon>Spiruromorpha</taxon>
        <taxon>Filarioidea</taxon>
        <taxon>Onchocercidae</taxon>
        <taxon>Onchocerca</taxon>
    </lineage>
</organism>
<evidence type="ECO:0000313" key="9">
    <source>
        <dbReference type="Proteomes" id="UP000024404"/>
    </source>
</evidence>
<feature type="transmembrane region" description="Helical" evidence="6">
    <location>
        <begin position="116"/>
        <end position="139"/>
    </location>
</feature>
<dbReference type="EMBL" id="CMVM020000164">
    <property type="status" value="NOT_ANNOTATED_CDS"/>
    <property type="molecule type" value="Genomic_DNA"/>
</dbReference>
<dbReference type="GO" id="GO:0005886">
    <property type="term" value="C:plasma membrane"/>
    <property type="evidence" value="ECO:0007669"/>
    <property type="project" value="TreeGrafter"/>
</dbReference>
<keyword evidence="5 6" id="KW-0472">Membrane</keyword>
<evidence type="ECO:0000256" key="5">
    <source>
        <dbReference type="ARBA" id="ARBA00023136"/>
    </source>
</evidence>
<evidence type="ECO:0000256" key="4">
    <source>
        <dbReference type="ARBA" id="ARBA00022989"/>
    </source>
</evidence>
<proteinExistence type="predicted"/>
<evidence type="ECO:0000256" key="3">
    <source>
        <dbReference type="ARBA" id="ARBA00022737"/>
    </source>
</evidence>
<dbReference type="PANTHER" id="PTHR10582">
    <property type="entry name" value="TRANSIENT RECEPTOR POTENTIAL ION CHANNEL PROTEIN"/>
    <property type="match status" value="1"/>
</dbReference>
<dbReference type="InterPro" id="IPR024862">
    <property type="entry name" value="TRPV"/>
</dbReference>
<evidence type="ECO:0000256" key="2">
    <source>
        <dbReference type="ARBA" id="ARBA00022692"/>
    </source>
</evidence>
<reference evidence="9" key="1">
    <citation type="submission" date="2013-10" db="EMBL/GenBank/DDBJ databases">
        <title>Genome sequencing of Onchocerca volvulus.</title>
        <authorList>
            <person name="Cotton J."/>
            <person name="Tsai J."/>
            <person name="Stanley E."/>
            <person name="Tracey A."/>
            <person name="Holroyd N."/>
            <person name="Lustigman S."/>
            <person name="Berriman M."/>
        </authorList>
    </citation>
    <scope>NUCLEOTIDE SEQUENCE</scope>
</reference>
<reference evidence="8" key="2">
    <citation type="submission" date="2022-06" db="UniProtKB">
        <authorList>
            <consortium name="EnsemblMetazoa"/>
        </authorList>
    </citation>
    <scope>IDENTIFICATION</scope>
</reference>
<comment type="subcellular location">
    <subcellularLocation>
        <location evidence="1">Membrane</location>
        <topology evidence="1">Multi-pass membrane protein</topology>
    </subcellularLocation>
</comment>
<keyword evidence="9" id="KW-1185">Reference proteome</keyword>
<sequence length="228" mass="27084">MTSNVVKLMIYTVLCVFCRPYREEIPGSILIDRKVIRDNKANNLWSDSRLIAKTQAEQSCERASKEKHGVHSTRWENILDTPFEAIMRLFIMTIGEFTIFYRSLNTCEERMMQMIGKFLFTIFELFISIMQLNLLIAMMTRTYETISRTSTEWKRQWAQVIPFLKLSLKLKERLIAMMKYSRPIGTDKTKRSFVVVRKTTDFGHTPDGRRPVTSYGQHHQEYQWRNKF</sequence>
<name>A0A8R1TWU2_ONCVO</name>
<keyword evidence="4 6" id="KW-1133">Transmembrane helix</keyword>
<evidence type="ECO:0000259" key="7">
    <source>
        <dbReference type="Pfam" id="PF00520"/>
    </source>
</evidence>
<evidence type="ECO:0000313" key="8">
    <source>
        <dbReference type="EnsemblMetazoa" id="OVOC5990.1"/>
    </source>
</evidence>
<dbReference type="EnsemblMetazoa" id="OVOC5990.1">
    <property type="protein sequence ID" value="OVOC5990.1"/>
    <property type="gene ID" value="WBGene00242799"/>
</dbReference>
<keyword evidence="3" id="KW-0677">Repeat</keyword>
<dbReference type="Proteomes" id="UP000024404">
    <property type="component" value="Unassembled WGS sequence"/>
</dbReference>
<accession>A0A8R1TWU2</accession>
<protein>
    <submittedName>
        <fullName evidence="8">Ion_trans domain-containing protein</fullName>
    </submittedName>
</protein>
<dbReference type="Pfam" id="PF00520">
    <property type="entry name" value="Ion_trans"/>
    <property type="match status" value="1"/>
</dbReference>
<evidence type="ECO:0000256" key="1">
    <source>
        <dbReference type="ARBA" id="ARBA00004141"/>
    </source>
</evidence>
<dbReference type="GO" id="GO:0098703">
    <property type="term" value="P:calcium ion import across plasma membrane"/>
    <property type="evidence" value="ECO:0007669"/>
    <property type="project" value="TreeGrafter"/>
</dbReference>
<dbReference type="AlphaFoldDB" id="A0A8R1TWU2"/>
<evidence type="ECO:0000256" key="6">
    <source>
        <dbReference type="SAM" id="Phobius"/>
    </source>
</evidence>
<keyword evidence="2 6" id="KW-0812">Transmembrane</keyword>